<dbReference type="Pfam" id="PF03070">
    <property type="entry name" value="TENA_THI-4"/>
    <property type="match status" value="1"/>
</dbReference>
<evidence type="ECO:0000256" key="1">
    <source>
        <dbReference type="ARBA" id="ARBA00004948"/>
    </source>
</evidence>
<evidence type="ECO:0000313" key="5">
    <source>
        <dbReference type="Proteomes" id="UP000466607"/>
    </source>
</evidence>
<evidence type="ECO:0000256" key="2">
    <source>
        <dbReference type="RuleBase" id="RU363093"/>
    </source>
</evidence>
<dbReference type="Gene3D" id="1.20.910.10">
    <property type="entry name" value="Heme oxygenase-like"/>
    <property type="match status" value="1"/>
</dbReference>
<dbReference type="SUPFAM" id="SSF48613">
    <property type="entry name" value="Heme oxygenase-like"/>
    <property type="match status" value="1"/>
</dbReference>
<comment type="catalytic activity">
    <reaction evidence="2">
        <text>4-amino-5-aminomethyl-2-methylpyrimidine + H2O = 4-amino-5-hydroxymethyl-2-methylpyrimidine + NH4(+)</text>
        <dbReference type="Rhea" id="RHEA:31799"/>
        <dbReference type="ChEBI" id="CHEBI:15377"/>
        <dbReference type="ChEBI" id="CHEBI:16892"/>
        <dbReference type="ChEBI" id="CHEBI:28938"/>
        <dbReference type="ChEBI" id="CHEBI:63416"/>
        <dbReference type="EC" id="3.5.99.2"/>
    </reaction>
</comment>
<feature type="domain" description="Thiaminase-2/PQQC" evidence="3">
    <location>
        <begin position="11"/>
        <end position="217"/>
    </location>
</feature>
<dbReference type="EC" id="3.5.99.2" evidence="2"/>
<dbReference type="AlphaFoldDB" id="A0AAD1IRH7"/>
<dbReference type="GO" id="GO:0050334">
    <property type="term" value="F:thiaminase activity"/>
    <property type="evidence" value="ECO:0007669"/>
    <property type="project" value="UniProtKB-EC"/>
</dbReference>
<comment type="pathway">
    <text evidence="1 2">Cofactor biosynthesis; thiamine diphosphate biosynthesis.</text>
</comment>
<dbReference type="InterPro" id="IPR004305">
    <property type="entry name" value="Thiaminase-2/PQQC"/>
</dbReference>
<proteinExistence type="inferred from homology"/>
<dbReference type="PANTHER" id="PTHR43198:SF2">
    <property type="entry name" value="SI:CH1073-67J19.1-RELATED"/>
    <property type="match status" value="1"/>
</dbReference>
<protein>
    <recommendedName>
        <fullName evidence="2">Aminopyrimidine aminohydrolase</fullName>
        <ecNumber evidence="2">3.5.99.2</ecNumber>
    </recommendedName>
</protein>
<comment type="catalytic activity">
    <reaction evidence="2">
        <text>thiamine + H2O = 5-(2-hydroxyethyl)-4-methylthiazole + 4-amino-5-hydroxymethyl-2-methylpyrimidine + H(+)</text>
        <dbReference type="Rhea" id="RHEA:17509"/>
        <dbReference type="ChEBI" id="CHEBI:15377"/>
        <dbReference type="ChEBI" id="CHEBI:15378"/>
        <dbReference type="ChEBI" id="CHEBI:16892"/>
        <dbReference type="ChEBI" id="CHEBI:17957"/>
        <dbReference type="ChEBI" id="CHEBI:18385"/>
        <dbReference type="EC" id="3.5.99.2"/>
    </reaction>
</comment>
<dbReference type="GO" id="GO:0005829">
    <property type="term" value="C:cytosol"/>
    <property type="evidence" value="ECO:0007669"/>
    <property type="project" value="TreeGrafter"/>
</dbReference>
<comment type="function">
    <text evidence="2">Catalyzes an amino-pyrimidine hydrolysis reaction at the C5' of the pyrimidine moiety of thiamine compounds, a reaction that is part of a thiamine salvage pathway.</text>
</comment>
<evidence type="ECO:0000313" key="4">
    <source>
        <dbReference type="EMBL" id="BBY18202.1"/>
    </source>
</evidence>
<dbReference type="PANTHER" id="PTHR43198">
    <property type="entry name" value="BIFUNCTIONAL TH2 PROTEIN"/>
    <property type="match status" value="1"/>
</dbReference>
<dbReference type="GO" id="GO:0009228">
    <property type="term" value="P:thiamine biosynthetic process"/>
    <property type="evidence" value="ECO:0007669"/>
    <property type="project" value="UniProtKB-KW"/>
</dbReference>
<keyword evidence="5" id="KW-1185">Reference proteome</keyword>
<evidence type="ECO:0000259" key="3">
    <source>
        <dbReference type="Pfam" id="PF03070"/>
    </source>
</evidence>
<keyword evidence="2" id="KW-0378">Hydrolase</keyword>
<accession>A0AAD1IRH7</accession>
<dbReference type="InterPro" id="IPR016084">
    <property type="entry name" value="Haem_Oase-like_multi-hlx"/>
</dbReference>
<dbReference type="InterPro" id="IPR050967">
    <property type="entry name" value="Thiamine_Salvage_TenA"/>
</dbReference>
<gene>
    <name evidence="4" type="ORF">MLIT_37940</name>
</gene>
<dbReference type="EMBL" id="AP022586">
    <property type="protein sequence ID" value="BBY18202.1"/>
    <property type="molecule type" value="Genomic_DNA"/>
</dbReference>
<dbReference type="CDD" id="cd19365">
    <property type="entry name" value="TenA_C-like"/>
    <property type="match status" value="1"/>
</dbReference>
<dbReference type="RefSeq" id="WP_134059210.1">
    <property type="nucleotide sequence ID" value="NZ_AP022586.1"/>
</dbReference>
<dbReference type="Proteomes" id="UP000466607">
    <property type="component" value="Chromosome"/>
</dbReference>
<sequence length="223" mass="24738">MNMQRWSQRLWKEAEPVYSAIMAHPFTTGLTDGSLDPEVFAHYVAQDVHYLRDYARALAVVGAKAPTLADTAMFARHAADVHAVELSLHDTLLPELGLDPAHLAGVPVAPTTRAYTSYLLATVYSGSFADGLAAILPCYWIYARMGRDLLARGSSDARYQKWIDSYGGEEFAATVAQVLELTDRTGPTLTIDQDAAAGAHFLTTSRYEWMFFDAAYRREQWPV</sequence>
<name>A0AAD1IRH7_9MYCO</name>
<reference evidence="4 5" key="1">
    <citation type="journal article" date="2019" name="Emerg. Microbes Infect.">
        <title>Comprehensive subspecies identification of 175 nontuberculous mycobacteria species based on 7547 genomic profiles.</title>
        <authorList>
            <person name="Matsumoto Y."/>
            <person name="Kinjo T."/>
            <person name="Motooka D."/>
            <person name="Nabeya D."/>
            <person name="Jung N."/>
            <person name="Uechi K."/>
            <person name="Horii T."/>
            <person name="Iida T."/>
            <person name="Fujita J."/>
            <person name="Nakamura S."/>
        </authorList>
    </citation>
    <scope>NUCLEOTIDE SEQUENCE [LARGE SCALE GENOMIC DNA]</scope>
    <source>
        <strain evidence="4 5">JCM 17423</strain>
    </source>
</reference>
<dbReference type="InterPro" id="IPR027574">
    <property type="entry name" value="Thiaminase_II"/>
</dbReference>
<dbReference type="NCBIfam" id="TIGR04306">
    <property type="entry name" value="salvage_TenA"/>
    <property type="match status" value="1"/>
</dbReference>
<comment type="similarity">
    <text evidence="2">Belongs to the TenA family.</text>
</comment>
<organism evidence="4 5">
    <name type="scientific">Mycolicibacterium litorale</name>
    <dbReference type="NCBI Taxonomy" id="758802"/>
    <lineage>
        <taxon>Bacteria</taxon>
        <taxon>Bacillati</taxon>
        <taxon>Actinomycetota</taxon>
        <taxon>Actinomycetes</taxon>
        <taxon>Mycobacteriales</taxon>
        <taxon>Mycobacteriaceae</taxon>
        <taxon>Mycolicibacterium</taxon>
    </lineage>
</organism>
<keyword evidence="2" id="KW-0784">Thiamine biosynthesis</keyword>